<evidence type="ECO:0000259" key="8">
    <source>
        <dbReference type="PROSITE" id="PS51831"/>
    </source>
</evidence>
<dbReference type="InterPro" id="IPR003607">
    <property type="entry name" value="HD/PDEase_dom"/>
</dbReference>
<gene>
    <name evidence="10" type="ORF">Zm00014a_032461</name>
</gene>
<dbReference type="PROSITE" id="PS51831">
    <property type="entry name" value="HD"/>
    <property type="match status" value="1"/>
</dbReference>
<dbReference type="InterPro" id="IPR043519">
    <property type="entry name" value="NT_sf"/>
</dbReference>
<dbReference type="EC" id="2.7.6.5" evidence="2"/>
<dbReference type="GO" id="GO:0015969">
    <property type="term" value="P:guanosine tetraphosphate metabolic process"/>
    <property type="evidence" value="ECO:0007669"/>
    <property type="project" value="InterPro"/>
</dbReference>
<feature type="region of interest" description="Disordered" evidence="7">
    <location>
        <begin position="1"/>
        <end position="44"/>
    </location>
</feature>
<evidence type="ECO:0000256" key="7">
    <source>
        <dbReference type="SAM" id="MobiDB-lite"/>
    </source>
</evidence>
<dbReference type="PANTHER" id="PTHR21262:SF0">
    <property type="entry name" value="GTP DIPHOSPHOKINASE RSH3, CHLOROPLASTIC-RELATED"/>
    <property type="match status" value="1"/>
</dbReference>
<dbReference type="SUPFAM" id="SSF81301">
    <property type="entry name" value="Nucleotidyltransferase"/>
    <property type="match status" value="1"/>
</dbReference>
<dbReference type="GO" id="GO:0005525">
    <property type="term" value="F:GTP binding"/>
    <property type="evidence" value="ECO:0007669"/>
    <property type="project" value="UniProtKB-KW"/>
</dbReference>
<evidence type="ECO:0000313" key="9">
    <source>
        <dbReference type="EMBL" id="PWZ15123.1"/>
    </source>
</evidence>
<dbReference type="AlphaFoldDB" id="A0A3L6E439"/>
<feature type="domain" description="HD" evidence="8">
    <location>
        <begin position="238"/>
        <end position="342"/>
    </location>
</feature>
<evidence type="ECO:0000313" key="10">
    <source>
        <dbReference type="EMBL" id="PWZ15124.1"/>
    </source>
</evidence>
<evidence type="ECO:0000256" key="2">
    <source>
        <dbReference type="ARBA" id="ARBA00013251"/>
    </source>
</evidence>
<proteinExistence type="inferred from homology"/>
<evidence type="ECO:0000256" key="6">
    <source>
        <dbReference type="ARBA" id="ARBA00056217"/>
    </source>
</evidence>
<name>A0A3L6E439_MAIZE</name>
<dbReference type="Proteomes" id="UP000251960">
    <property type="component" value="Chromosome 7"/>
</dbReference>
<evidence type="ECO:0000313" key="11">
    <source>
        <dbReference type="Proteomes" id="UP000251960"/>
    </source>
</evidence>
<dbReference type="InterPro" id="IPR007685">
    <property type="entry name" value="RelA_SpoT"/>
</dbReference>
<feature type="compositionally biased region" description="Low complexity" evidence="7">
    <location>
        <begin position="126"/>
        <end position="138"/>
    </location>
</feature>
<comment type="similarity">
    <text evidence="1">Belongs to the RelA/SpoT family.</text>
</comment>
<dbReference type="ExpressionAtlas" id="A0A3L6E439">
    <property type="expression patterns" value="baseline and differential"/>
</dbReference>
<feature type="compositionally biased region" description="Low complexity" evidence="7">
    <location>
        <begin position="95"/>
        <end position="105"/>
    </location>
</feature>
<dbReference type="GO" id="GO:0016301">
    <property type="term" value="F:kinase activity"/>
    <property type="evidence" value="ECO:0007669"/>
    <property type="project" value="UniProtKB-KW"/>
</dbReference>
<dbReference type="SUPFAM" id="SSF109604">
    <property type="entry name" value="HD-domain/PDEase-like"/>
    <property type="match status" value="1"/>
</dbReference>
<keyword evidence="5" id="KW-0547">Nucleotide-binding</keyword>
<organism evidence="10">
    <name type="scientific">Zea mays</name>
    <name type="common">Maize</name>
    <dbReference type="NCBI Taxonomy" id="4577"/>
    <lineage>
        <taxon>Eukaryota</taxon>
        <taxon>Viridiplantae</taxon>
        <taxon>Streptophyta</taxon>
        <taxon>Embryophyta</taxon>
        <taxon>Tracheophyta</taxon>
        <taxon>Spermatophyta</taxon>
        <taxon>Magnoliopsida</taxon>
        <taxon>Liliopsida</taxon>
        <taxon>Poales</taxon>
        <taxon>Poaceae</taxon>
        <taxon>PACMAD clade</taxon>
        <taxon>Panicoideae</taxon>
        <taxon>Andropogonodae</taxon>
        <taxon>Andropogoneae</taxon>
        <taxon>Tripsacinae</taxon>
        <taxon>Zea</taxon>
    </lineage>
</organism>
<comment type="function">
    <text evidence="6">Probable ppGpp (guanosine 3'-diphosphate 5'-diphosphate) synthetase that may be involved in a rapid plant ppGpp-mediated response to pathogens and other stresses.</text>
</comment>
<sequence length="726" mass="80293">MSLPAISMYTSPPGAVYSSEFDPASRGSSPCTTAAPPPPAASYRLPSGGGGLSCLFSSPAAAAAPPRAPAHDDLGALWHNRSDDLSVPGDGGGYSYSHSHSHSSSQLKRRDLHHHHHSPVSVFQGPSTSSPSRSPPASWLAARDRDRLFAGFVRNALGSCVDYAPPTSPRPEVGAGELAFELDENLAEASPACEPYARELLASAQDRHRIFHEELVVKAFLEAEKAHRGQTRASGDPYLQHCVETAVLLAKVGANATVVSAGLLHDTIDDSFIDYDHIFHMFGAGVADLVEGVSKLSHLSKLARDNNTASRTVEADRLHTMLLAMADARAVLIKLADRLHNMETLEALPCAKQERFAKETMEIFVPLANRLGVASWKDQLENLCFKYLNPEEHEELSSKLRESFDEELITSAVDKLDKGLRDAGVSYHSLSGRHKSLYSIHCKMLKKNLTMEEIHDIHGLRLLVESEEDCYEALCVVHRLWPRVTGRFKDYISRPKLNGYRSLHTVVMSEGVHPFEVQIRTREMHLQAEYGFAAHWRYKEGTCRHSFVLRMVEWARWVLTWQCEAMDRERTASLGSDDGTVSVSVRPPPACPFPQHAEDCPYSYTRQCNHDGPLFVILLEHGKMSVQEFPANLTVMDLMDRVGANSSRWSPYSIPMKEDLRPRVNGEPICDPDRRLNMGDVVELTPALPRKSLSGYREEIQRMYDRGGFALSARGGGGGGGGARRC</sequence>
<dbReference type="SMART" id="SM00471">
    <property type="entry name" value="HDc"/>
    <property type="match status" value="1"/>
</dbReference>
<dbReference type="GO" id="GO:0008728">
    <property type="term" value="F:GTP diphosphokinase activity"/>
    <property type="evidence" value="ECO:0007669"/>
    <property type="project" value="UniProtKB-EC"/>
</dbReference>
<dbReference type="FunFam" id="1.10.3210.10:FF:000001">
    <property type="entry name" value="GTP pyrophosphokinase RelA"/>
    <property type="match status" value="1"/>
</dbReference>
<dbReference type="CDD" id="cd00077">
    <property type="entry name" value="HDc"/>
    <property type="match status" value="1"/>
</dbReference>
<dbReference type="Gene3D" id="3.30.460.10">
    <property type="entry name" value="Beta Polymerase, domain 2"/>
    <property type="match status" value="1"/>
</dbReference>
<dbReference type="PANTHER" id="PTHR21262">
    <property type="entry name" value="GUANOSINE-3',5'-BIS DIPHOSPHATE 3'-PYROPHOSPHOHYDROLASE"/>
    <property type="match status" value="1"/>
</dbReference>
<dbReference type="InterPro" id="IPR006674">
    <property type="entry name" value="HD_domain"/>
</dbReference>
<reference evidence="10 11" key="1">
    <citation type="journal article" date="2018" name="Nat. Genet.">
        <title>Extensive intraspecific gene order and gene structural variations between Mo17 and other maize genomes.</title>
        <authorList>
            <person name="Sun S."/>
            <person name="Zhou Y."/>
            <person name="Chen J."/>
            <person name="Shi J."/>
            <person name="Zhao H."/>
            <person name="Zhao H."/>
            <person name="Song W."/>
            <person name="Zhang M."/>
            <person name="Cui Y."/>
            <person name="Dong X."/>
            <person name="Liu H."/>
            <person name="Ma X."/>
            <person name="Jiao Y."/>
            <person name="Wang B."/>
            <person name="Wei X."/>
            <person name="Stein J.C."/>
            <person name="Glaubitz J.C."/>
            <person name="Lu F."/>
            <person name="Yu G."/>
            <person name="Liang C."/>
            <person name="Fengler K."/>
            <person name="Li B."/>
            <person name="Rafalski A."/>
            <person name="Schnable P.S."/>
            <person name="Ware D.H."/>
            <person name="Buckler E.S."/>
            <person name="Lai J."/>
        </authorList>
    </citation>
    <scope>NUCLEOTIDE SEQUENCE [LARGE SCALE GENOMIC DNA]</scope>
    <source>
        <strain evidence="11">cv. Missouri 17</strain>
        <tissue evidence="10">Seedling</tissue>
    </source>
</reference>
<dbReference type="CDD" id="cd05399">
    <property type="entry name" value="NT_Rel-Spo_like"/>
    <property type="match status" value="1"/>
</dbReference>
<comment type="caution">
    <text evidence="10">The sequence shown here is derived from an EMBL/GenBank/DDBJ whole genome shotgun (WGS) entry which is preliminary data.</text>
</comment>
<evidence type="ECO:0000256" key="3">
    <source>
        <dbReference type="ARBA" id="ARBA00022777"/>
    </source>
</evidence>
<dbReference type="FunFam" id="3.30.460.10:FF:000001">
    <property type="entry name" value="GTP pyrophosphokinase RelA"/>
    <property type="match status" value="1"/>
</dbReference>
<dbReference type="EMBL" id="NCVQ01000008">
    <property type="protein sequence ID" value="PWZ15124.1"/>
    <property type="molecule type" value="Genomic_DNA"/>
</dbReference>
<dbReference type="Gene3D" id="1.10.3210.10">
    <property type="entry name" value="Hypothetical protein af1432"/>
    <property type="match status" value="1"/>
</dbReference>
<dbReference type="Pfam" id="PF04607">
    <property type="entry name" value="RelA_SpoT"/>
    <property type="match status" value="1"/>
</dbReference>
<accession>A0A3L6E439</accession>
<dbReference type="EMBL" id="NCVQ01000008">
    <property type="protein sequence ID" value="PWZ15123.1"/>
    <property type="molecule type" value="Genomic_DNA"/>
</dbReference>
<accession>A0A3L6E2G3</accession>
<protein>
    <recommendedName>
        <fullName evidence="2">GTP diphosphokinase</fullName>
        <ecNumber evidence="2">2.7.6.5</ecNumber>
    </recommendedName>
</protein>
<feature type="region of interest" description="Disordered" evidence="7">
    <location>
        <begin position="89"/>
        <end position="138"/>
    </location>
</feature>
<evidence type="ECO:0000256" key="4">
    <source>
        <dbReference type="ARBA" id="ARBA00023016"/>
    </source>
</evidence>
<keyword evidence="3 9" id="KW-0808">Transferase</keyword>
<keyword evidence="5" id="KW-0342">GTP-binding</keyword>
<keyword evidence="4" id="KW-0346">Stress response</keyword>
<dbReference type="Pfam" id="PF13328">
    <property type="entry name" value="HD_4"/>
    <property type="match status" value="1"/>
</dbReference>
<evidence type="ECO:0000256" key="1">
    <source>
        <dbReference type="ARBA" id="ARBA00007476"/>
    </source>
</evidence>
<evidence type="ECO:0000256" key="5">
    <source>
        <dbReference type="ARBA" id="ARBA00023134"/>
    </source>
</evidence>
<keyword evidence="3 9" id="KW-0418">Kinase</keyword>
<dbReference type="SMART" id="SM00954">
    <property type="entry name" value="RelA_SpoT"/>
    <property type="match status" value="1"/>
</dbReference>